<protein>
    <submittedName>
        <fullName evidence="2">Methyltransferase domain-containing protein</fullName>
    </submittedName>
</protein>
<dbReference type="SUPFAM" id="SSF53335">
    <property type="entry name" value="S-adenosyl-L-methionine-dependent methyltransferases"/>
    <property type="match status" value="1"/>
</dbReference>
<dbReference type="CDD" id="cd02440">
    <property type="entry name" value="AdoMet_MTases"/>
    <property type="match status" value="1"/>
</dbReference>
<dbReference type="EMBL" id="BAAAHP010000104">
    <property type="protein sequence ID" value="GAA0941614.1"/>
    <property type="molecule type" value="Genomic_DNA"/>
</dbReference>
<dbReference type="Pfam" id="PF13649">
    <property type="entry name" value="Methyltransf_25"/>
    <property type="match status" value="1"/>
</dbReference>
<dbReference type="GO" id="GO:0008168">
    <property type="term" value="F:methyltransferase activity"/>
    <property type="evidence" value="ECO:0007669"/>
    <property type="project" value="UniProtKB-KW"/>
</dbReference>
<dbReference type="InterPro" id="IPR041698">
    <property type="entry name" value="Methyltransf_25"/>
</dbReference>
<feature type="domain" description="Methyltransferase" evidence="1">
    <location>
        <begin position="46"/>
        <end position="135"/>
    </location>
</feature>
<keyword evidence="2" id="KW-0808">Transferase</keyword>
<dbReference type="GO" id="GO:0032259">
    <property type="term" value="P:methylation"/>
    <property type="evidence" value="ECO:0007669"/>
    <property type="project" value="UniProtKB-KW"/>
</dbReference>
<keyword evidence="3" id="KW-1185">Reference proteome</keyword>
<reference evidence="3" key="1">
    <citation type="journal article" date="2019" name="Int. J. Syst. Evol. Microbiol.">
        <title>The Global Catalogue of Microorganisms (GCM) 10K type strain sequencing project: providing services to taxonomists for standard genome sequencing and annotation.</title>
        <authorList>
            <consortium name="The Broad Institute Genomics Platform"/>
            <consortium name="The Broad Institute Genome Sequencing Center for Infectious Disease"/>
            <person name="Wu L."/>
            <person name="Ma J."/>
        </authorList>
    </citation>
    <scope>NUCLEOTIDE SEQUENCE [LARGE SCALE GENOMIC DNA]</scope>
    <source>
        <strain evidence="3">JCM 11117</strain>
    </source>
</reference>
<sequence length="265" mass="28384">MNERAELVAHYSAADEQARLTATESLELLRTRIILNRVLPPAPSAILDVGGGAGVYASWLADRGHSVHLVDPVPKHVEQAAAVGTFTAAVGDAVALEAADDSYDAVLLLGPLYHLVERADRLRALREARRVARPGAPVAVAAISRYASTMDGFYHGLIADSAFVEILTEDLRSGQHRNPDDDPRYFTTAYFHTCADLRDEVVEAGFEDVGVLPVEGMLAWAPDLAGLLADPEVRDLALHCLEQAETDPAATAATPHLLAVARAPK</sequence>
<organism evidence="2 3">
    <name type="scientific">Pseudonocardia zijingensis</name>
    <dbReference type="NCBI Taxonomy" id="153376"/>
    <lineage>
        <taxon>Bacteria</taxon>
        <taxon>Bacillati</taxon>
        <taxon>Actinomycetota</taxon>
        <taxon>Actinomycetes</taxon>
        <taxon>Pseudonocardiales</taxon>
        <taxon>Pseudonocardiaceae</taxon>
        <taxon>Pseudonocardia</taxon>
    </lineage>
</organism>
<name>A0ABP4AV44_9PSEU</name>
<accession>A0ABP4AV44</accession>
<dbReference type="RefSeq" id="WP_343942724.1">
    <property type="nucleotide sequence ID" value="NZ_BAAAHP010000104.1"/>
</dbReference>
<dbReference type="InterPro" id="IPR029063">
    <property type="entry name" value="SAM-dependent_MTases_sf"/>
</dbReference>
<evidence type="ECO:0000259" key="1">
    <source>
        <dbReference type="Pfam" id="PF13649"/>
    </source>
</evidence>
<proteinExistence type="predicted"/>
<dbReference type="Proteomes" id="UP001499967">
    <property type="component" value="Unassembled WGS sequence"/>
</dbReference>
<keyword evidence="2" id="KW-0489">Methyltransferase</keyword>
<comment type="caution">
    <text evidence="2">The sequence shown here is derived from an EMBL/GenBank/DDBJ whole genome shotgun (WGS) entry which is preliminary data.</text>
</comment>
<evidence type="ECO:0000313" key="2">
    <source>
        <dbReference type="EMBL" id="GAA0941614.1"/>
    </source>
</evidence>
<dbReference type="Gene3D" id="3.40.50.150">
    <property type="entry name" value="Vaccinia Virus protein VP39"/>
    <property type="match status" value="1"/>
</dbReference>
<gene>
    <name evidence="2" type="ORF">GCM10009559_37280</name>
</gene>
<evidence type="ECO:0000313" key="3">
    <source>
        <dbReference type="Proteomes" id="UP001499967"/>
    </source>
</evidence>